<sequence>MLEKMQQWRAPDDWQRITTIDAHTGGEPFRIITGGLPALEGDTILQRRRFMTEHLDHLRTALMWEPRGHADMYGCIITPPVSPEADIGVLFLHNEGYSSMCGHGIIGVATVAIETGMIAAVEPVTTMRIDAPAGLVTAHARVEKGRVKSVYFHNVPAFVITTDRTVDVPGLGPVSYDIAYGGAFYAFVKADDLKVTTTPKDFNALIDRGMAVKRAVMAAGPIRHPFEADLSFLYGTIVIGPPHSHGAHSSNVCIFAEGEVDRCPTGTGVSARLALHHARGEIGIDDPIVIESILGTRFAGRVVSTTTFGPHEAVIPEVEGSAWIVGRSEFLMDPADPLKDGFIFR</sequence>
<dbReference type="OrthoDB" id="181267at2"/>
<dbReference type="Gene3D" id="3.10.310.10">
    <property type="entry name" value="Diaminopimelate Epimerase, Chain A, domain 1"/>
    <property type="match status" value="2"/>
</dbReference>
<dbReference type="PIRSF" id="PIRSF029792">
    <property type="entry name" value="Pro_racemase"/>
    <property type="match status" value="1"/>
</dbReference>
<dbReference type="FunFam" id="3.10.310.10:FF:000003">
    <property type="entry name" value="Proline racemase"/>
    <property type="match status" value="1"/>
</dbReference>
<evidence type="ECO:0000256" key="1">
    <source>
        <dbReference type="ARBA" id="ARBA00007529"/>
    </source>
</evidence>
<dbReference type="AlphaFoldDB" id="A0A5K7YR53"/>
<reference evidence="2 3" key="1">
    <citation type="submission" date="2019-11" db="EMBL/GenBank/DDBJ databases">
        <title>Comparative genomics of hydrocarbon-degrading Desulfosarcina strains.</title>
        <authorList>
            <person name="Watanabe M."/>
            <person name="Kojima H."/>
            <person name="Fukui M."/>
        </authorList>
    </citation>
    <scope>NUCLEOTIDE SEQUENCE [LARGE SCALE GENOMIC DNA]</scope>
    <source>
        <strain evidence="2 3">PL12</strain>
    </source>
</reference>
<dbReference type="SUPFAM" id="SSF54506">
    <property type="entry name" value="Diaminopimelate epimerase-like"/>
    <property type="match status" value="1"/>
</dbReference>
<dbReference type="PANTHER" id="PTHR33442">
    <property type="entry name" value="TRANS-3-HYDROXY-L-PROLINE DEHYDRATASE"/>
    <property type="match status" value="1"/>
</dbReference>
<dbReference type="Pfam" id="PF05544">
    <property type="entry name" value="Pro_racemase"/>
    <property type="match status" value="1"/>
</dbReference>
<dbReference type="PANTHER" id="PTHR33442:SF1">
    <property type="entry name" value="TRANS-3-HYDROXY-L-PROLINE DEHYDRATASE"/>
    <property type="match status" value="1"/>
</dbReference>
<organism evidence="2 3">
    <name type="scientific">Desulfosarcina alkanivorans</name>
    <dbReference type="NCBI Taxonomy" id="571177"/>
    <lineage>
        <taxon>Bacteria</taxon>
        <taxon>Pseudomonadati</taxon>
        <taxon>Thermodesulfobacteriota</taxon>
        <taxon>Desulfobacteria</taxon>
        <taxon>Desulfobacterales</taxon>
        <taxon>Desulfosarcinaceae</taxon>
        <taxon>Desulfosarcina</taxon>
    </lineage>
</organism>
<dbReference type="Proteomes" id="UP000427906">
    <property type="component" value="Chromosome"/>
</dbReference>
<accession>A0A5K7YR53</accession>
<name>A0A5K7YR53_9BACT</name>
<evidence type="ECO:0000313" key="2">
    <source>
        <dbReference type="EMBL" id="BBO70763.1"/>
    </source>
</evidence>
<comment type="similarity">
    <text evidence="1">Belongs to the proline racemase family.</text>
</comment>
<dbReference type="SFLD" id="SFLDS00028">
    <property type="entry name" value="Proline_Racemase"/>
    <property type="match status" value="1"/>
</dbReference>
<evidence type="ECO:0000313" key="3">
    <source>
        <dbReference type="Proteomes" id="UP000427906"/>
    </source>
</evidence>
<dbReference type="GO" id="GO:0047580">
    <property type="term" value="F:4-hydroxyproline epimerase activity"/>
    <property type="evidence" value="ECO:0007669"/>
    <property type="project" value="TreeGrafter"/>
</dbReference>
<gene>
    <name evidence="2" type="ORF">DSCA_46930</name>
</gene>
<dbReference type="RefSeq" id="WP_155318689.1">
    <property type="nucleotide sequence ID" value="NZ_AP021874.1"/>
</dbReference>
<dbReference type="KEGG" id="dalk:DSCA_46930"/>
<dbReference type="EMBL" id="AP021874">
    <property type="protein sequence ID" value="BBO70763.1"/>
    <property type="molecule type" value="Genomic_DNA"/>
</dbReference>
<keyword evidence="3" id="KW-1185">Reference proteome</keyword>
<dbReference type="InterPro" id="IPR008794">
    <property type="entry name" value="Pro_racemase_fam"/>
</dbReference>
<protein>
    <submittedName>
        <fullName evidence="2">Proline racemase</fullName>
    </submittedName>
</protein>
<proteinExistence type="inferred from homology"/>